<feature type="region of interest" description="Disordered" evidence="1">
    <location>
        <begin position="220"/>
        <end position="276"/>
    </location>
</feature>
<dbReference type="InterPro" id="IPR040256">
    <property type="entry name" value="At4g02000-like"/>
</dbReference>
<proteinExistence type="predicted"/>
<dbReference type="EMBL" id="JAGKQM010000610">
    <property type="protein sequence ID" value="KAH0854036.1"/>
    <property type="molecule type" value="Genomic_DNA"/>
</dbReference>
<keyword evidence="3" id="KW-1185">Reference proteome</keyword>
<evidence type="ECO:0000313" key="2">
    <source>
        <dbReference type="EMBL" id="KAH0854036.1"/>
    </source>
</evidence>
<feature type="region of interest" description="Disordered" evidence="1">
    <location>
        <begin position="167"/>
        <end position="206"/>
    </location>
</feature>
<comment type="caution">
    <text evidence="2">The sequence shown here is derived from an EMBL/GenBank/DDBJ whole genome shotgun (WGS) entry which is preliminary data.</text>
</comment>
<evidence type="ECO:0000256" key="1">
    <source>
        <dbReference type="SAM" id="MobiDB-lite"/>
    </source>
</evidence>
<sequence length="297" mass="32443">MENFLRQGSFVWQNMGGIELSLGQRQTCYRSSSGQNAYIFHIPSPSLHRRILQHELWRVGDSPFFVTEWKSEFSLNPPSLDRAPVWAKINGIPFDLITDESLSVIFSSLGRVVDAKPFTSISSAEVKVIVDLTKPLPPELELECEDGRILMLSVTYPWLPPLCPKENASSDGPAGNGGNVPIGNGEEGWKNVQSKKKHKKSKSKGKAIHPTYYVLVPSNGATKHSQDVNSNQKPSKDKEIIQFENKLAASSSGSGPSPPDIDPPARSPTNKNFSVSAPMNLILSPVAVKTLASDPSP</sequence>
<feature type="compositionally biased region" description="Pro residues" evidence="1">
    <location>
        <begin position="256"/>
        <end position="266"/>
    </location>
</feature>
<dbReference type="PANTHER" id="PTHR31286:SF159">
    <property type="entry name" value="DUF4283 DOMAIN-CONTAINING PROTEIN"/>
    <property type="match status" value="1"/>
</dbReference>
<dbReference type="PANTHER" id="PTHR31286">
    <property type="entry name" value="GLYCINE-RICH CELL WALL STRUCTURAL PROTEIN 1.8-LIKE"/>
    <property type="match status" value="1"/>
</dbReference>
<reference evidence="2 3" key="1">
    <citation type="submission" date="2021-05" db="EMBL/GenBank/DDBJ databases">
        <title>Genome Assembly of Synthetic Allotetraploid Brassica napus Reveals Homoeologous Exchanges between Subgenomes.</title>
        <authorList>
            <person name="Davis J.T."/>
        </authorList>
    </citation>
    <scope>NUCLEOTIDE SEQUENCE [LARGE SCALE GENOMIC DNA]</scope>
    <source>
        <strain evidence="3">cv. Da-Ae</strain>
        <tissue evidence="2">Seedling</tissue>
    </source>
</reference>
<organism evidence="2 3">
    <name type="scientific">Brassica napus</name>
    <name type="common">Rape</name>
    <dbReference type="NCBI Taxonomy" id="3708"/>
    <lineage>
        <taxon>Eukaryota</taxon>
        <taxon>Viridiplantae</taxon>
        <taxon>Streptophyta</taxon>
        <taxon>Embryophyta</taxon>
        <taxon>Tracheophyta</taxon>
        <taxon>Spermatophyta</taxon>
        <taxon>Magnoliopsida</taxon>
        <taxon>eudicotyledons</taxon>
        <taxon>Gunneridae</taxon>
        <taxon>Pentapetalae</taxon>
        <taxon>rosids</taxon>
        <taxon>malvids</taxon>
        <taxon>Brassicales</taxon>
        <taxon>Brassicaceae</taxon>
        <taxon>Brassiceae</taxon>
        <taxon>Brassica</taxon>
    </lineage>
</organism>
<feature type="compositionally biased region" description="Basic residues" evidence="1">
    <location>
        <begin position="193"/>
        <end position="206"/>
    </location>
</feature>
<evidence type="ECO:0008006" key="4">
    <source>
        <dbReference type="Google" id="ProtNLM"/>
    </source>
</evidence>
<evidence type="ECO:0000313" key="3">
    <source>
        <dbReference type="Proteomes" id="UP000824890"/>
    </source>
</evidence>
<dbReference type="Proteomes" id="UP000824890">
    <property type="component" value="Unassembled WGS sequence"/>
</dbReference>
<accession>A0ABQ7XG10</accession>
<feature type="compositionally biased region" description="Polar residues" evidence="1">
    <location>
        <begin position="220"/>
        <end position="233"/>
    </location>
</feature>
<protein>
    <recommendedName>
        <fullName evidence="4">DUF4283 domain-containing protein</fullName>
    </recommendedName>
</protein>
<name>A0ABQ7XG10_BRANA</name>
<gene>
    <name evidence="2" type="ORF">HID58_092655</name>
</gene>